<dbReference type="GO" id="GO:0016491">
    <property type="term" value="F:oxidoreductase activity"/>
    <property type="evidence" value="ECO:0007669"/>
    <property type="project" value="InterPro"/>
</dbReference>
<evidence type="ECO:0000313" key="3">
    <source>
        <dbReference type="EMBL" id="KID42426.1"/>
    </source>
</evidence>
<dbReference type="RefSeq" id="WP_052236564.1">
    <property type="nucleotide sequence ID" value="NZ_JOJZ01000009.1"/>
</dbReference>
<dbReference type="Pfam" id="PF01323">
    <property type="entry name" value="DSBA"/>
    <property type="match status" value="1"/>
</dbReference>
<dbReference type="AlphaFoldDB" id="A0A0C1PRB7"/>
<protein>
    <submittedName>
        <fullName evidence="3">FrnE protein</fullName>
    </submittedName>
</protein>
<dbReference type="CDD" id="cd03024">
    <property type="entry name" value="DsbA_FrnE"/>
    <property type="match status" value="1"/>
</dbReference>
<dbReference type="GeneID" id="74913041"/>
<dbReference type="Proteomes" id="UP000031397">
    <property type="component" value="Unassembled WGS sequence"/>
</dbReference>
<evidence type="ECO:0000313" key="4">
    <source>
        <dbReference type="Proteomes" id="UP000031397"/>
    </source>
</evidence>
<dbReference type="OrthoDB" id="9799122at2"/>
<organism evidence="3 4">
    <name type="scientific">Fructilactobacillus fructivorans</name>
    <dbReference type="NCBI Taxonomy" id="1614"/>
    <lineage>
        <taxon>Bacteria</taxon>
        <taxon>Bacillati</taxon>
        <taxon>Bacillota</taxon>
        <taxon>Bacilli</taxon>
        <taxon>Lactobacillales</taxon>
        <taxon>Lactobacillaceae</taxon>
        <taxon>Fructilactobacillus</taxon>
    </lineage>
</organism>
<dbReference type="SUPFAM" id="SSF52833">
    <property type="entry name" value="Thioredoxin-like"/>
    <property type="match status" value="1"/>
</dbReference>
<dbReference type="PANTHER" id="PTHR13887:SF41">
    <property type="entry name" value="THIOREDOXIN SUPERFAMILY PROTEIN"/>
    <property type="match status" value="1"/>
</dbReference>
<dbReference type="PANTHER" id="PTHR13887">
    <property type="entry name" value="GLUTATHIONE S-TRANSFERASE KAPPA"/>
    <property type="match status" value="1"/>
</dbReference>
<feature type="region of interest" description="Disordered" evidence="1">
    <location>
        <begin position="47"/>
        <end position="70"/>
    </location>
</feature>
<feature type="domain" description="DSBA-like thioredoxin" evidence="2">
    <location>
        <begin position="7"/>
        <end position="207"/>
    </location>
</feature>
<dbReference type="InterPro" id="IPR036249">
    <property type="entry name" value="Thioredoxin-like_sf"/>
</dbReference>
<accession>A0A0C1PRB7</accession>
<feature type="compositionally biased region" description="Basic and acidic residues" evidence="1">
    <location>
        <begin position="58"/>
        <end position="70"/>
    </location>
</feature>
<gene>
    <name evidence="3" type="ORF">LfDm3_0355</name>
</gene>
<evidence type="ECO:0000259" key="2">
    <source>
        <dbReference type="Pfam" id="PF01323"/>
    </source>
</evidence>
<dbReference type="InterPro" id="IPR001853">
    <property type="entry name" value="DSBA-like_thioredoxin_dom"/>
</dbReference>
<feature type="region of interest" description="Disordered" evidence="1">
    <location>
        <begin position="221"/>
        <end position="247"/>
    </location>
</feature>
<dbReference type="Gene3D" id="3.40.30.10">
    <property type="entry name" value="Glutaredoxin"/>
    <property type="match status" value="1"/>
</dbReference>
<proteinExistence type="predicted"/>
<reference evidence="3 4" key="1">
    <citation type="submission" date="2014-06" db="EMBL/GenBank/DDBJ databases">
        <title>Functional and comparative genomic analyses of the Drosophila gut microbiota identify candidate symbiosis factors.</title>
        <authorList>
            <person name="Newell P.D."/>
            <person name="Chaston J.M."/>
            <person name="Douglas A.E."/>
        </authorList>
    </citation>
    <scope>NUCLEOTIDE SEQUENCE [LARGE SCALE GENOMIC DNA]</scope>
    <source>
        <strain evidence="3 4">DmCS_002</strain>
    </source>
</reference>
<dbReference type="EMBL" id="JOJZ01000009">
    <property type="protein sequence ID" value="KID42426.1"/>
    <property type="molecule type" value="Genomic_DNA"/>
</dbReference>
<sequence>MAKKMEVQVWSDIACPFCYIGRAHFKQALADFDHKDDVEVHYNSFELDPTASGEPETMADHMSKEKGMSKEKVDEFLSTITELAKEAGLKMDTSKIKVVNTLKAHRLLHFAETKGKESELMDKLFEAYFADGLNVDDNAVLTDLAMSVGLNQDEVKSVLDSDKFKNDVRADEAAAQQVGINGVPFYVFNKKYAVSGAQPVKVFKSALDKAWDSFKPIEMVGGDDDQSKGANCEGGSCSVDPNANNQK</sequence>
<comment type="caution">
    <text evidence="3">The sequence shown here is derived from an EMBL/GenBank/DDBJ whole genome shotgun (WGS) entry which is preliminary data.</text>
</comment>
<keyword evidence="4" id="KW-1185">Reference proteome</keyword>
<dbReference type="PATRIC" id="fig|1614.7.peg.345"/>
<evidence type="ECO:0000256" key="1">
    <source>
        <dbReference type="SAM" id="MobiDB-lite"/>
    </source>
</evidence>
<name>A0A0C1PRB7_9LACO</name>